<comment type="caution">
    <text evidence="2">The sequence shown here is derived from an EMBL/GenBank/DDBJ whole genome shotgun (WGS) entry which is preliminary data.</text>
</comment>
<dbReference type="InterPro" id="IPR054189">
    <property type="entry name" value="DUF6894"/>
</dbReference>
<dbReference type="AlphaFoldDB" id="A0A0J6T5B8"/>
<accession>A0A0J6T5B8</accession>
<dbReference type="OrthoDB" id="7999597at2"/>
<evidence type="ECO:0000259" key="1">
    <source>
        <dbReference type="Pfam" id="PF21834"/>
    </source>
</evidence>
<dbReference type="Proteomes" id="UP000036449">
    <property type="component" value="Unassembled WGS sequence"/>
</dbReference>
<reference evidence="2 3" key="1">
    <citation type="submission" date="2015-03" db="EMBL/GenBank/DDBJ databases">
        <title>Genome sequencing of Methylobacterium tarhaniae DSM 25844.</title>
        <authorList>
            <person name="Chaudhry V."/>
            <person name="Patil P.B."/>
        </authorList>
    </citation>
    <scope>NUCLEOTIDE SEQUENCE [LARGE SCALE GENOMIC DNA]</scope>
    <source>
        <strain evidence="2 3">DSM 25844</strain>
    </source>
</reference>
<proteinExistence type="predicted"/>
<dbReference type="Pfam" id="PF21834">
    <property type="entry name" value="DUF6894"/>
    <property type="match status" value="1"/>
</dbReference>
<feature type="domain" description="DUF6894" evidence="1">
    <location>
        <begin position="3"/>
        <end position="69"/>
    </location>
</feature>
<evidence type="ECO:0000313" key="2">
    <source>
        <dbReference type="EMBL" id="KMO40997.1"/>
    </source>
</evidence>
<name>A0A0J6T5B8_9HYPH</name>
<dbReference type="PATRIC" id="fig|1187852.3.peg.6695"/>
<gene>
    <name evidence="2" type="ORF">VQ03_13405</name>
</gene>
<sequence>MHRYFFDLDAGTWDARDTIGVVLSDAGAARAEAVLALRSCALDVARAAGAILAMNVRDETGRTVFRVSLAAAA</sequence>
<protein>
    <recommendedName>
        <fullName evidence="1">DUF6894 domain-containing protein</fullName>
    </recommendedName>
</protein>
<dbReference type="EMBL" id="LABZ01000088">
    <property type="protein sequence ID" value="KMO40997.1"/>
    <property type="molecule type" value="Genomic_DNA"/>
</dbReference>
<organism evidence="2 3">
    <name type="scientific">Methylobacterium tarhaniae</name>
    <dbReference type="NCBI Taxonomy" id="1187852"/>
    <lineage>
        <taxon>Bacteria</taxon>
        <taxon>Pseudomonadati</taxon>
        <taxon>Pseudomonadota</taxon>
        <taxon>Alphaproteobacteria</taxon>
        <taxon>Hyphomicrobiales</taxon>
        <taxon>Methylobacteriaceae</taxon>
        <taxon>Methylobacterium</taxon>
    </lineage>
</organism>
<dbReference type="RefSeq" id="WP_048451379.1">
    <property type="nucleotide sequence ID" value="NZ_JBNNPJ010000015.1"/>
</dbReference>
<evidence type="ECO:0000313" key="3">
    <source>
        <dbReference type="Proteomes" id="UP000036449"/>
    </source>
</evidence>
<keyword evidence="3" id="KW-1185">Reference proteome</keyword>